<dbReference type="AlphaFoldDB" id="A0A0B5FQ76"/>
<dbReference type="Proteomes" id="UP000035036">
    <property type="component" value="Chromosome"/>
</dbReference>
<accession>A0A0B5FQ76</accession>
<protein>
    <submittedName>
        <fullName evidence="1">Phage tail protein</fullName>
    </submittedName>
</protein>
<dbReference type="KEGG" id="gsb:GSUB_10025"/>
<dbReference type="OrthoDB" id="9799891at2"/>
<dbReference type="Pfam" id="PF06841">
    <property type="entry name" value="Phage_T4_gp19"/>
    <property type="match status" value="1"/>
</dbReference>
<keyword evidence="2" id="KW-1185">Reference proteome</keyword>
<proteinExistence type="predicted"/>
<reference evidence="1 2" key="1">
    <citation type="journal article" date="2015" name="Genome Announc.">
        <title>Genomes of Geoalkalibacter ferrihydriticus Z-0531T and Geoalkalibacter subterraneus Red1T, Two Haloalkaliphilic Metal-Reducing Deltaproteobacteria.</title>
        <authorList>
            <person name="Badalamenti J.P."/>
            <person name="Krajmalnik-Brown R."/>
            <person name="Torres C.I."/>
            <person name="Bond D.R."/>
        </authorList>
    </citation>
    <scope>NUCLEOTIDE SEQUENCE [LARGE SCALE GENOMIC DNA]</scope>
    <source>
        <strain evidence="1 2">Red1</strain>
    </source>
</reference>
<dbReference type="InterPro" id="IPR011747">
    <property type="entry name" value="CHP02241"/>
</dbReference>
<dbReference type="EMBL" id="CP010311">
    <property type="protein sequence ID" value="AJF06819.1"/>
    <property type="molecule type" value="Genomic_DNA"/>
</dbReference>
<organism evidence="1 2">
    <name type="scientific">Geoalkalibacter subterraneus</name>
    <dbReference type="NCBI Taxonomy" id="483547"/>
    <lineage>
        <taxon>Bacteria</taxon>
        <taxon>Pseudomonadati</taxon>
        <taxon>Thermodesulfobacteriota</taxon>
        <taxon>Desulfuromonadia</taxon>
        <taxon>Desulfuromonadales</taxon>
        <taxon>Geoalkalibacteraceae</taxon>
        <taxon>Geoalkalibacter</taxon>
    </lineage>
</organism>
<dbReference type="InterPro" id="IPR010667">
    <property type="entry name" value="Phage_T4_Gp19"/>
</dbReference>
<evidence type="ECO:0000313" key="2">
    <source>
        <dbReference type="Proteomes" id="UP000035036"/>
    </source>
</evidence>
<sequence length="153" mass="17506">MRSGNMPKSLYQNWQFAIEVNGFDVALFHKGQEPKTEFEEVAFAPAGSMFDQKVAGRVKFEDITLEKGTLQDGSDEAAREWIKKQVDVNAVTGGLPADYMRDIDVVRYDRTGNETRRWTLHGAWVKALEYDELEGGNTENTIEKLTICFQYWT</sequence>
<dbReference type="HOGENOM" id="CLU_101335_2_0_7"/>
<dbReference type="PANTHER" id="PTHR38009:SF1">
    <property type="entry name" value="CONSERVED HYPOTHETICAL PHAGE TAIL PROTEIN"/>
    <property type="match status" value="1"/>
</dbReference>
<gene>
    <name evidence="1" type="ORF">GSUB_10025</name>
</gene>
<dbReference type="GO" id="GO:0005198">
    <property type="term" value="F:structural molecule activity"/>
    <property type="evidence" value="ECO:0007669"/>
    <property type="project" value="InterPro"/>
</dbReference>
<dbReference type="PANTHER" id="PTHR38009">
    <property type="entry name" value="CONSERVED HYPOTHETICAL PHAGE TAIL PROTEIN"/>
    <property type="match status" value="1"/>
</dbReference>
<dbReference type="STRING" id="483547.GSUB_10025"/>
<evidence type="ECO:0000313" key="1">
    <source>
        <dbReference type="EMBL" id="AJF06819.1"/>
    </source>
</evidence>
<name>A0A0B5FQ76_9BACT</name>